<name>A0ABD2PLC6_9PLAT</name>
<gene>
    <name evidence="1" type="ORF">Ciccas_013140</name>
</gene>
<comment type="caution">
    <text evidence="1">The sequence shown here is derived from an EMBL/GenBank/DDBJ whole genome shotgun (WGS) entry which is preliminary data.</text>
</comment>
<evidence type="ECO:0000313" key="2">
    <source>
        <dbReference type="Proteomes" id="UP001626550"/>
    </source>
</evidence>
<sequence length="65" mass="7787">MKNQLMELHACNRSTINRIMMSKEKVMKEINNPEKKSPRRSCTVMRLKEKQDIVNDHRRGMSKQE</sequence>
<dbReference type="Proteomes" id="UP001626550">
    <property type="component" value="Unassembled WGS sequence"/>
</dbReference>
<evidence type="ECO:0000313" key="1">
    <source>
        <dbReference type="EMBL" id="KAL3308330.1"/>
    </source>
</evidence>
<proteinExistence type="predicted"/>
<keyword evidence="2" id="KW-1185">Reference proteome</keyword>
<dbReference type="AlphaFoldDB" id="A0ABD2PLC6"/>
<accession>A0ABD2PLC6</accession>
<reference evidence="1 2" key="1">
    <citation type="submission" date="2024-11" db="EMBL/GenBank/DDBJ databases">
        <title>Adaptive evolution of stress response genes in parasites aligns with host niche diversity.</title>
        <authorList>
            <person name="Hahn C."/>
            <person name="Resl P."/>
        </authorList>
    </citation>
    <scope>NUCLEOTIDE SEQUENCE [LARGE SCALE GENOMIC DNA]</scope>
    <source>
        <strain evidence="1">EGGRZ-B1_66</strain>
        <tissue evidence="1">Body</tissue>
    </source>
</reference>
<organism evidence="1 2">
    <name type="scientific">Cichlidogyrus casuarinus</name>
    <dbReference type="NCBI Taxonomy" id="1844966"/>
    <lineage>
        <taxon>Eukaryota</taxon>
        <taxon>Metazoa</taxon>
        <taxon>Spiralia</taxon>
        <taxon>Lophotrochozoa</taxon>
        <taxon>Platyhelminthes</taxon>
        <taxon>Monogenea</taxon>
        <taxon>Monopisthocotylea</taxon>
        <taxon>Dactylogyridea</taxon>
        <taxon>Ancyrocephalidae</taxon>
        <taxon>Cichlidogyrus</taxon>
    </lineage>
</organism>
<dbReference type="EMBL" id="JBJKFK010005425">
    <property type="protein sequence ID" value="KAL3308330.1"/>
    <property type="molecule type" value="Genomic_DNA"/>
</dbReference>
<protein>
    <submittedName>
        <fullName evidence="1">Uncharacterized protein</fullName>
    </submittedName>
</protein>